<protein>
    <submittedName>
        <fullName evidence="1">Uncharacterized protein</fullName>
    </submittedName>
</protein>
<dbReference type="EMBL" id="JAMZEL010000008">
    <property type="protein sequence ID" value="MCP1384597.1"/>
    <property type="molecule type" value="Genomic_DNA"/>
</dbReference>
<comment type="caution">
    <text evidence="1">The sequence shown here is derived from an EMBL/GenBank/DDBJ whole genome shotgun (WGS) entry which is preliminary data.</text>
</comment>
<proteinExistence type="predicted"/>
<sequence length="330" mass="39203">MDRYTPEECADMTLLEYLRATYTTQVRVIDYVFDNQLKGVLNRLNRVGLRGGNMIEAYTKEIEEQEEQIADERADLVGEFLKKPITELNMMGMDMANMIHIFVDEDEDDETEQKFCEMVERMRKNVLFQKQREPDGAEYMIKLLEAHFADKEPQGYQEINQALLFLHDLTPEDEDLVQKIYLKIYTVYKKHELLYKLIYKVEELKGTFDFKSQILQQKVEEPIIEQKNHQLTTTQSVLALMILNKKKQISKSQDRKPFQDFIADLTGLNHRNIGDIMARFNEENQYLPHKSKKKNLEDYQKLKVYFEKMQNRDALDFTDNQINIINNLKE</sequence>
<evidence type="ECO:0000313" key="2">
    <source>
        <dbReference type="Proteomes" id="UP001204772"/>
    </source>
</evidence>
<dbReference type="RefSeq" id="WP_253530275.1">
    <property type="nucleotide sequence ID" value="NZ_JAMZEL010000008.1"/>
</dbReference>
<evidence type="ECO:0000313" key="1">
    <source>
        <dbReference type="EMBL" id="MCP1384597.1"/>
    </source>
</evidence>
<keyword evidence="2" id="KW-1185">Reference proteome</keyword>
<name>A0ABT1FS62_9BACT</name>
<dbReference type="Proteomes" id="UP001204772">
    <property type="component" value="Unassembled WGS sequence"/>
</dbReference>
<gene>
    <name evidence="1" type="ORF">NCI00_19320</name>
</gene>
<organism evidence="1 2">
    <name type="scientific">Runella salmonicolor</name>
    <dbReference type="NCBI Taxonomy" id="2950278"/>
    <lineage>
        <taxon>Bacteria</taxon>
        <taxon>Pseudomonadati</taxon>
        <taxon>Bacteroidota</taxon>
        <taxon>Cytophagia</taxon>
        <taxon>Cytophagales</taxon>
        <taxon>Spirosomataceae</taxon>
        <taxon>Runella</taxon>
    </lineage>
</organism>
<reference evidence="1 2" key="1">
    <citation type="submission" date="2022-06" db="EMBL/GenBank/DDBJ databases">
        <title>Runella sp. S5 genome sequencing.</title>
        <authorList>
            <person name="Park S."/>
        </authorList>
    </citation>
    <scope>NUCLEOTIDE SEQUENCE [LARGE SCALE GENOMIC DNA]</scope>
    <source>
        <strain evidence="1 2">S5</strain>
    </source>
</reference>
<accession>A0ABT1FS62</accession>